<dbReference type="OrthoDB" id="6137292at2759"/>
<accession>A0A815QKL0</accession>
<evidence type="ECO:0000313" key="1">
    <source>
        <dbReference type="EMBL" id="CAF1465228.1"/>
    </source>
</evidence>
<dbReference type="Proteomes" id="UP000663829">
    <property type="component" value="Unassembled WGS sequence"/>
</dbReference>
<dbReference type="AlphaFoldDB" id="A0A815QKL0"/>
<protein>
    <submittedName>
        <fullName evidence="1">Uncharacterized protein</fullName>
    </submittedName>
</protein>
<keyword evidence="3" id="KW-1185">Reference proteome</keyword>
<proteinExistence type="predicted"/>
<reference evidence="1" key="1">
    <citation type="submission" date="2021-02" db="EMBL/GenBank/DDBJ databases">
        <authorList>
            <person name="Nowell W R."/>
        </authorList>
    </citation>
    <scope>NUCLEOTIDE SEQUENCE</scope>
</reference>
<gene>
    <name evidence="1" type="ORF">GPM918_LOCUS35244</name>
    <name evidence="2" type="ORF">SRO942_LOCUS35961</name>
</gene>
<dbReference type="EMBL" id="CAJNOQ010020237">
    <property type="protein sequence ID" value="CAF1465228.1"/>
    <property type="molecule type" value="Genomic_DNA"/>
</dbReference>
<dbReference type="EMBL" id="CAJOBC010085700">
    <property type="protein sequence ID" value="CAF4334546.1"/>
    <property type="molecule type" value="Genomic_DNA"/>
</dbReference>
<organism evidence="1 3">
    <name type="scientific">Didymodactylos carnosus</name>
    <dbReference type="NCBI Taxonomy" id="1234261"/>
    <lineage>
        <taxon>Eukaryota</taxon>
        <taxon>Metazoa</taxon>
        <taxon>Spiralia</taxon>
        <taxon>Gnathifera</taxon>
        <taxon>Rotifera</taxon>
        <taxon>Eurotatoria</taxon>
        <taxon>Bdelloidea</taxon>
        <taxon>Philodinida</taxon>
        <taxon>Philodinidae</taxon>
        <taxon>Didymodactylos</taxon>
    </lineage>
</organism>
<evidence type="ECO:0000313" key="2">
    <source>
        <dbReference type="EMBL" id="CAF4334546.1"/>
    </source>
</evidence>
<name>A0A815QKL0_9BILA</name>
<dbReference type="Proteomes" id="UP000681722">
    <property type="component" value="Unassembled WGS sequence"/>
</dbReference>
<sequence>MLSNQPIKLYEKIRLVHMHVVPKSVKISTTAEYEFRYSFSAIERLLAQSRTSKQRILNETYTTETLDETCKILENIDLFEINQTPLKRTPYDIATNCSEDIKQWIGKLNLKDVQNAIHDFTNWKLQLFSQPLFVRNAIYEIIIVLNALTLLDGDREENNLSVWKRLFLDTDNDEREDGNIENRRSEWSMLHPSHIIDGLSSAAIFMKWMKDIVTSASNLNSIKNSTLDLFIRVLHIMNKTKIFKLNKGERISLFLPNDVNPYYQQTPTSPSIIDDSHANGGTQLINLIKK</sequence>
<feature type="non-terminal residue" evidence="1">
    <location>
        <position position="1"/>
    </location>
</feature>
<comment type="caution">
    <text evidence="1">The sequence shown here is derived from an EMBL/GenBank/DDBJ whole genome shotgun (WGS) entry which is preliminary data.</text>
</comment>
<evidence type="ECO:0000313" key="3">
    <source>
        <dbReference type="Proteomes" id="UP000663829"/>
    </source>
</evidence>